<dbReference type="Proteomes" id="UP001652700">
    <property type="component" value="Unplaced"/>
</dbReference>
<organism evidence="3">
    <name type="scientific">Diabrotica virgifera virgifera</name>
    <name type="common">western corn rootworm</name>
    <dbReference type="NCBI Taxonomy" id="50390"/>
    <lineage>
        <taxon>Eukaryota</taxon>
        <taxon>Metazoa</taxon>
        <taxon>Ecdysozoa</taxon>
        <taxon>Arthropoda</taxon>
        <taxon>Hexapoda</taxon>
        <taxon>Insecta</taxon>
        <taxon>Pterygota</taxon>
        <taxon>Neoptera</taxon>
        <taxon>Endopterygota</taxon>
        <taxon>Coleoptera</taxon>
        <taxon>Polyphaga</taxon>
        <taxon>Cucujiformia</taxon>
        <taxon>Chrysomeloidea</taxon>
        <taxon>Chrysomelidae</taxon>
        <taxon>Galerucinae</taxon>
        <taxon>Diabroticina</taxon>
        <taxon>Diabroticites</taxon>
        <taxon>Diabrotica</taxon>
    </lineage>
</organism>
<evidence type="ECO:0000313" key="2">
    <source>
        <dbReference type="Proteomes" id="UP001652700"/>
    </source>
</evidence>
<protein>
    <submittedName>
        <fullName evidence="3">Uncharacterized protein LOC114334676</fullName>
    </submittedName>
</protein>
<proteinExistence type="predicted"/>
<sequence length="120" mass="13820">MEEDEAFVDENVPRRSLRIALIELNEHIPDTPKSTNPEEMLVIQRGPRKKPITWSPVDYHKIGSLLAPSRDRTPEPVVTKSEINPRLRRRLIMSPSKSPSQEMDVFIAKKLRALKNISLQ</sequence>
<dbReference type="AlphaFoldDB" id="A0A6P7FVZ8"/>
<dbReference type="InParanoid" id="A0A6P7FVZ8"/>
<reference evidence="3" key="1">
    <citation type="submission" date="2025-04" db="UniProtKB">
        <authorList>
            <consortium name="RefSeq"/>
        </authorList>
    </citation>
    <scope>IDENTIFICATION</scope>
    <source>
        <tissue evidence="3">Whole insect</tissue>
    </source>
</reference>
<evidence type="ECO:0000313" key="3">
    <source>
        <dbReference type="RefSeq" id="XP_028140581.1"/>
    </source>
</evidence>
<dbReference type="EnsemblMetazoa" id="XM_050655906.1">
    <property type="protein sequence ID" value="XP_050511863.1"/>
    <property type="gene ID" value="LOC126887954"/>
</dbReference>
<dbReference type="OrthoDB" id="10061064at2759"/>
<accession>A0A6P7FVZ8</accession>
<reference evidence="1" key="2">
    <citation type="submission" date="2025-05" db="UniProtKB">
        <authorList>
            <consortium name="EnsemblMetazoa"/>
        </authorList>
    </citation>
    <scope>IDENTIFICATION</scope>
</reference>
<evidence type="ECO:0000313" key="1">
    <source>
        <dbReference type="EnsemblMetazoa" id="XP_050511863.1"/>
    </source>
</evidence>
<gene>
    <name evidence="3" type="primary">LOC114334676</name>
</gene>
<dbReference type="RefSeq" id="XP_028140581.1">
    <property type="nucleotide sequence ID" value="XM_028284780.1"/>
</dbReference>
<name>A0A6P7FVZ8_DIAVI</name>
<keyword evidence="2" id="KW-1185">Reference proteome</keyword>